<proteinExistence type="predicted"/>
<evidence type="ECO:0000313" key="2">
    <source>
        <dbReference type="Proteomes" id="UP001059663"/>
    </source>
</evidence>
<gene>
    <name evidence="1" type="ORF">LP422_04660</name>
</gene>
<protein>
    <submittedName>
        <fullName evidence="1">Nuclear transport factor 2 family protein</fullName>
    </submittedName>
</protein>
<accession>A0AC61U6L7</accession>
<reference evidence="1" key="1">
    <citation type="submission" date="2021-11" db="EMBL/GenBank/DDBJ databases">
        <title>Study of the species diversity of bacterial strains isolated from a unique natural object - Shulgan-Tash cave (Bashkiria).</title>
        <authorList>
            <person name="Sazanova A.L."/>
            <person name="Chirak E.R."/>
            <person name="Safronova V.I."/>
        </authorList>
    </citation>
    <scope>NUCLEOTIDE SEQUENCE</scope>
    <source>
        <strain evidence="1">P1</strain>
    </source>
</reference>
<organism evidence="1 2">
    <name type="scientific">Janibacter limosus</name>
    <dbReference type="NCBI Taxonomy" id="53458"/>
    <lineage>
        <taxon>Bacteria</taxon>
        <taxon>Bacillati</taxon>
        <taxon>Actinomycetota</taxon>
        <taxon>Actinomycetes</taxon>
        <taxon>Micrococcales</taxon>
        <taxon>Intrasporangiaceae</taxon>
        <taxon>Janibacter</taxon>
    </lineage>
</organism>
<name>A0AC61U6L7_9MICO</name>
<sequence>MTLKHALAELPYGGAKSVVMLDGPAPAPGSPQRRALFARFGEMIARTAGYYVPGVDMGTLLEDMQTIRDDGGARAFCDEVSPSPFTARGVYRAMRAAAVHHHGEGGPAGLHVVVRGVGSVGAEVAQLAHTDGARLTVADVDTARAQELARELGGDTVAADEAAFHEADVFSPCAIARSSRTTTSRASRHGSSPARPTTPSTTPAAPRPCARPASPSCPTSSPTPAASSSARRCRRMERRGDPRGGRPHRRAGDRPARERAGARDHPARGRPAAGLHGPRPGDLGVSSETAVRHYYDLVDAGDVAGVVACFADDAVYHRPGYEPMAGRAALTDFYGGERVIADGRHELDEVVVDGSRVAVHGRFVGTLKDGSAARVGFADFWVLDEQEQAVTRHSFFDTPAV</sequence>
<dbReference type="Proteomes" id="UP001059663">
    <property type="component" value="Chromosome"/>
</dbReference>
<evidence type="ECO:0000313" key="1">
    <source>
        <dbReference type="EMBL" id="UUZ45441.1"/>
    </source>
</evidence>
<dbReference type="EMBL" id="CP087977">
    <property type="protein sequence ID" value="UUZ45441.1"/>
    <property type="molecule type" value="Genomic_DNA"/>
</dbReference>